<sequence length="265" mass="30625">MVLTRSRMEQRVENLENTLAEVRTAVNELLGLRETVAELKNIMLQGDRHKRRGRSTTNRRRHTSASVSSSSSEGKSHESHSVSRSPYQKRISDRVYTGRKVDLPLFSGDDAYGWLIRVERYFKLNHVAEEDKVEIILIAMAGKALNWYQWWDEQTDDHSWVNFKDALFRHFQPALVQNPFGPMLSIRQTGSVMEYRDHFEMVVAPLKLADQGMLKGVFLNGLKKEISTELKLHQTSGLTELMDKALLLEQKNKVWIGKKIKKKTT</sequence>
<feature type="region of interest" description="Disordered" evidence="2">
    <location>
        <begin position="44"/>
        <end position="87"/>
    </location>
</feature>
<evidence type="ECO:0000259" key="3">
    <source>
        <dbReference type="Pfam" id="PF19259"/>
    </source>
</evidence>
<name>A0A9P1DWU9_CUSEU</name>
<feature type="domain" description="Ty3 transposon capsid-like protein" evidence="3">
    <location>
        <begin position="129"/>
        <end position="246"/>
    </location>
</feature>
<keyword evidence="1" id="KW-0175">Coiled coil</keyword>
<dbReference type="OrthoDB" id="1298874at2759"/>
<feature type="compositionally biased region" description="Low complexity" evidence="2">
    <location>
        <begin position="64"/>
        <end position="73"/>
    </location>
</feature>
<dbReference type="InterPro" id="IPR045358">
    <property type="entry name" value="Ty3_capsid"/>
</dbReference>
<evidence type="ECO:0000256" key="2">
    <source>
        <dbReference type="SAM" id="MobiDB-lite"/>
    </source>
</evidence>
<organism evidence="4 5">
    <name type="scientific">Cuscuta europaea</name>
    <name type="common">European dodder</name>
    <dbReference type="NCBI Taxonomy" id="41803"/>
    <lineage>
        <taxon>Eukaryota</taxon>
        <taxon>Viridiplantae</taxon>
        <taxon>Streptophyta</taxon>
        <taxon>Embryophyta</taxon>
        <taxon>Tracheophyta</taxon>
        <taxon>Spermatophyta</taxon>
        <taxon>Magnoliopsida</taxon>
        <taxon>eudicotyledons</taxon>
        <taxon>Gunneridae</taxon>
        <taxon>Pentapetalae</taxon>
        <taxon>asterids</taxon>
        <taxon>lamiids</taxon>
        <taxon>Solanales</taxon>
        <taxon>Convolvulaceae</taxon>
        <taxon>Cuscuteae</taxon>
        <taxon>Cuscuta</taxon>
        <taxon>Cuscuta subgen. Cuscuta</taxon>
    </lineage>
</organism>
<feature type="compositionally biased region" description="Basic residues" evidence="2">
    <location>
        <begin position="48"/>
        <end position="63"/>
    </location>
</feature>
<keyword evidence="5" id="KW-1185">Reference proteome</keyword>
<comment type="caution">
    <text evidence="4">The sequence shown here is derived from an EMBL/GenBank/DDBJ whole genome shotgun (WGS) entry which is preliminary data.</text>
</comment>
<dbReference type="EMBL" id="CAMAPE010000002">
    <property type="protein sequence ID" value="CAH9054975.1"/>
    <property type="molecule type" value="Genomic_DNA"/>
</dbReference>
<evidence type="ECO:0000256" key="1">
    <source>
        <dbReference type="SAM" id="Coils"/>
    </source>
</evidence>
<dbReference type="AlphaFoldDB" id="A0A9P1DWU9"/>
<accession>A0A9P1DWU9</accession>
<evidence type="ECO:0000313" key="5">
    <source>
        <dbReference type="Proteomes" id="UP001152484"/>
    </source>
</evidence>
<evidence type="ECO:0000313" key="4">
    <source>
        <dbReference type="EMBL" id="CAH9054975.1"/>
    </source>
</evidence>
<protein>
    <recommendedName>
        <fullName evidence="3">Ty3 transposon capsid-like protein domain-containing protein</fullName>
    </recommendedName>
</protein>
<dbReference type="Proteomes" id="UP001152484">
    <property type="component" value="Unassembled WGS sequence"/>
</dbReference>
<gene>
    <name evidence="4" type="ORF">CEURO_LOCUS741</name>
</gene>
<dbReference type="Pfam" id="PF19259">
    <property type="entry name" value="Ty3_capsid"/>
    <property type="match status" value="1"/>
</dbReference>
<feature type="coiled-coil region" evidence="1">
    <location>
        <begin position="5"/>
        <end position="32"/>
    </location>
</feature>
<proteinExistence type="predicted"/>
<reference evidence="4" key="1">
    <citation type="submission" date="2022-07" db="EMBL/GenBank/DDBJ databases">
        <authorList>
            <person name="Macas J."/>
            <person name="Novak P."/>
            <person name="Neumann P."/>
        </authorList>
    </citation>
    <scope>NUCLEOTIDE SEQUENCE</scope>
</reference>